<evidence type="ECO:0000256" key="5">
    <source>
        <dbReference type="ARBA" id="ARBA00023136"/>
    </source>
</evidence>
<dbReference type="InterPro" id="IPR011701">
    <property type="entry name" value="MFS"/>
</dbReference>
<reference evidence="9" key="1">
    <citation type="submission" date="2015-10" db="EMBL/GenBank/DDBJ databases">
        <title>Niche specialization of a soil ammonia-oxidizing archaeon, Candidatus Nitrosocosmicus oleophilus.</title>
        <authorList>
            <person name="Jung M.-Y."/>
            <person name="Rhee S.-K."/>
        </authorList>
    </citation>
    <scope>NUCLEOTIDE SEQUENCE [LARGE SCALE GENOMIC DNA]</scope>
    <source>
        <strain evidence="9">MY3</strain>
    </source>
</reference>
<dbReference type="PANTHER" id="PTHR23504">
    <property type="entry name" value="MAJOR FACILITATOR SUPERFAMILY DOMAIN-CONTAINING PROTEIN 10"/>
    <property type="match status" value="1"/>
</dbReference>
<proteinExistence type="predicted"/>
<keyword evidence="2" id="KW-0813">Transport</keyword>
<evidence type="ECO:0000256" key="1">
    <source>
        <dbReference type="ARBA" id="ARBA00004141"/>
    </source>
</evidence>
<name>A0A654M0Z7_9ARCH</name>
<feature type="transmembrane region" description="Helical" evidence="6">
    <location>
        <begin position="343"/>
        <end position="360"/>
    </location>
</feature>
<dbReference type="GO" id="GO:0022857">
    <property type="term" value="F:transmembrane transporter activity"/>
    <property type="evidence" value="ECO:0007669"/>
    <property type="project" value="InterPro"/>
</dbReference>
<accession>A0A654M0Z7</accession>
<evidence type="ECO:0000256" key="3">
    <source>
        <dbReference type="ARBA" id="ARBA00022692"/>
    </source>
</evidence>
<feature type="transmembrane region" description="Helical" evidence="6">
    <location>
        <begin position="314"/>
        <end position="331"/>
    </location>
</feature>
<feature type="transmembrane region" description="Helical" evidence="6">
    <location>
        <begin position="32"/>
        <end position="58"/>
    </location>
</feature>
<keyword evidence="4 6" id="KW-1133">Transmembrane helix</keyword>
<dbReference type="SUPFAM" id="SSF103473">
    <property type="entry name" value="MFS general substrate transporter"/>
    <property type="match status" value="1"/>
</dbReference>
<dbReference type="PANTHER" id="PTHR23504:SF15">
    <property type="entry name" value="MAJOR FACILITATOR SUPERFAMILY (MFS) PROFILE DOMAIN-CONTAINING PROTEIN"/>
    <property type="match status" value="1"/>
</dbReference>
<evidence type="ECO:0000256" key="6">
    <source>
        <dbReference type="SAM" id="Phobius"/>
    </source>
</evidence>
<feature type="transmembrane region" description="Helical" evidence="6">
    <location>
        <begin position="209"/>
        <end position="227"/>
    </location>
</feature>
<feature type="transmembrane region" description="Helical" evidence="6">
    <location>
        <begin position="400"/>
        <end position="423"/>
    </location>
</feature>
<protein>
    <submittedName>
        <fullName evidence="8">Tetracycline resistance protein, class C</fullName>
    </submittedName>
</protein>
<dbReference type="AlphaFoldDB" id="A0A654M0Z7"/>
<feature type="transmembrane region" description="Helical" evidence="6">
    <location>
        <begin position="181"/>
        <end position="203"/>
    </location>
</feature>
<evidence type="ECO:0000313" key="8">
    <source>
        <dbReference type="EMBL" id="ALI36640.1"/>
    </source>
</evidence>
<dbReference type="Gene3D" id="1.20.1250.20">
    <property type="entry name" value="MFS general substrate transporter like domains"/>
    <property type="match status" value="1"/>
</dbReference>
<dbReference type="Pfam" id="PF07690">
    <property type="entry name" value="MFS_1"/>
    <property type="match status" value="1"/>
</dbReference>
<feature type="transmembrane region" description="Helical" evidence="6">
    <location>
        <begin position="97"/>
        <end position="118"/>
    </location>
</feature>
<dbReference type="KEGG" id="taa:NMY3_02444"/>
<feature type="transmembrane region" description="Helical" evidence="6">
    <location>
        <begin position="429"/>
        <end position="449"/>
    </location>
</feature>
<dbReference type="InterPro" id="IPR020846">
    <property type="entry name" value="MFS_dom"/>
</dbReference>
<feature type="domain" description="Major facilitator superfamily (MFS) profile" evidence="7">
    <location>
        <begin position="31"/>
        <end position="453"/>
    </location>
</feature>
<evidence type="ECO:0000256" key="4">
    <source>
        <dbReference type="ARBA" id="ARBA00022989"/>
    </source>
</evidence>
<sequence length="463" mass="50618">MHGVLSKFHPFLKLNPSTYYWILSLETKQITLFPLLFSNFVGTLGFSIVLPFLVFLVVDFGGNSIIYGILSSVYPAFQLIGAPILGRWSDSFGRKKVLLISTAGTLIGWIIFLLALFVPKIALIDINTAFIGAFTLSLPLVVLFIARAIDGITGGNVSVANAYIADLSDEKTRSKNFGKMAISSNLGFIVGPALAGILGGTIYGNTLPVIVAIFVSFVAFIAIWVFLKESKIGTRVIQPIQKNSVQRAYSYECKDCFKPPNPDKLKFKDIFKLKNIPILMILNFFIFLGFNIFYTSFPIHAVSSLKWTITEMGIFYAVLSGLMILVQGPILRKASQILSEGNLIIIGSLILGVNFVLFYSNNIILIYIAAILFAVGNGLMWPSFMSILSKFAGKLHQGAVQGVASSIGSLASIIGLIIGGFLYNSIGSPTFLIAASIIFVVFALSFKILKIQRTFEPNQDHDL</sequence>
<dbReference type="EMBL" id="CP012850">
    <property type="protein sequence ID" value="ALI36640.1"/>
    <property type="molecule type" value="Genomic_DNA"/>
</dbReference>
<dbReference type="Proteomes" id="UP000058925">
    <property type="component" value="Chromosome"/>
</dbReference>
<dbReference type="InterPro" id="IPR036259">
    <property type="entry name" value="MFS_trans_sf"/>
</dbReference>
<dbReference type="InterPro" id="IPR005829">
    <property type="entry name" value="Sugar_transporter_CS"/>
</dbReference>
<evidence type="ECO:0000259" key="7">
    <source>
        <dbReference type="PROSITE" id="PS50850"/>
    </source>
</evidence>
<feature type="transmembrane region" description="Helical" evidence="6">
    <location>
        <begin position="124"/>
        <end position="146"/>
    </location>
</feature>
<comment type="subcellular location">
    <subcellularLocation>
        <location evidence="1">Membrane</location>
        <topology evidence="1">Multi-pass membrane protein</topology>
    </subcellularLocation>
</comment>
<feature type="transmembrane region" description="Helical" evidence="6">
    <location>
        <begin position="366"/>
        <end position="388"/>
    </location>
</feature>
<feature type="transmembrane region" description="Helical" evidence="6">
    <location>
        <begin position="64"/>
        <end position="85"/>
    </location>
</feature>
<dbReference type="PROSITE" id="PS50850">
    <property type="entry name" value="MFS"/>
    <property type="match status" value="1"/>
</dbReference>
<gene>
    <name evidence="8" type="primary">tetA</name>
    <name evidence="8" type="ORF">NMY3_02444</name>
</gene>
<dbReference type="GO" id="GO:0016020">
    <property type="term" value="C:membrane"/>
    <property type="evidence" value="ECO:0007669"/>
    <property type="project" value="UniProtKB-SubCell"/>
</dbReference>
<dbReference type="PROSITE" id="PS00216">
    <property type="entry name" value="SUGAR_TRANSPORT_1"/>
    <property type="match status" value="1"/>
</dbReference>
<keyword evidence="3 6" id="KW-0812">Transmembrane</keyword>
<evidence type="ECO:0000256" key="2">
    <source>
        <dbReference type="ARBA" id="ARBA00022448"/>
    </source>
</evidence>
<evidence type="ECO:0000313" key="9">
    <source>
        <dbReference type="Proteomes" id="UP000058925"/>
    </source>
</evidence>
<feature type="transmembrane region" description="Helical" evidence="6">
    <location>
        <begin position="276"/>
        <end position="294"/>
    </location>
</feature>
<organism evidence="8 9">
    <name type="scientific">Candidatus Nitrosocosmicus oleophilus</name>
    <dbReference type="NCBI Taxonomy" id="1353260"/>
    <lineage>
        <taxon>Archaea</taxon>
        <taxon>Nitrososphaerota</taxon>
        <taxon>Nitrososphaeria</taxon>
        <taxon>Nitrososphaerales</taxon>
        <taxon>Nitrososphaeraceae</taxon>
        <taxon>Candidatus Nitrosocosmicus</taxon>
    </lineage>
</organism>
<keyword evidence="5 6" id="KW-0472">Membrane</keyword>
<dbReference type="CDD" id="cd17330">
    <property type="entry name" value="MFS_SLC46_TetA_like"/>
    <property type="match status" value="1"/>
</dbReference>
<keyword evidence="9" id="KW-1185">Reference proteome</keyword>